<evidence type="ECO:0000313" key="3">
    <source>
        <dbReference type="Proteomes" id="UP001560267"/>
    </source>
</evidence>
<evidence type="ECO:0000313" key="2">
    <source>
        <dbReference type="EMBL" id="MEX6429679.1"/>
    </source>
</evidence>
<sequence>MDALRTSEREFESEECRKVITQLYEFLDSELTDERRERVRQHLDHCGSCLEAFEFEAELRAVIVSRAKEQVPESLMHKLAMLIEEEERLVPKQGSE</sequence>
<organism evidence="2 3">
    <name type="scientific">Ferrimicrobium acidiphilum</name>
    <dbReference type="NCBI Taxonomy" id="121039"/>
    <lineage>
        <taxon>Bacteria</taxon>
        <taxon>Bacillati</taxon>
        <taxon>Actinomycetota</taxon>
        <taxon>Acidimicrobiia</taxon>
        <taxon>Acidimicrobiales</taxon>
        <taxon>Acidimicrobiaceae</taxon>
        <taxon>Ferrimicrobium</taxon>
    </lineage>
</organism>
<evidence type="ECO:0000259" key="1">
    <source>
        <dbReference type="Pfam" id="PF13490"/>
    </source>
</evidence>
<accession>A0ABV3Y290</accession>
<protein>
    <submittedName>
        <fullName evidence="2">Mycothiol system anti-sigma-R factor</fullName>
    </submittedName>
</protein>
<comment type="caution">
    <text evidence="2">The sequence shown here is derived from an EMBL/GenBank/DDBJ whole genome shotgun (WGS) entry which is preliminary data.</text>
</comment>
<dbReference type="EMBL" id="JBFSHR010000022">
    <property type="protein sequence ID" value="MEX6429679.1"/>
    <property type="molecule type" value="Genomic_DNA"/>
</dbReference>
<keyword evidence="3" id="KW-1185">Reference proteome</keyword>
<dbReference type="NCBIfam" id="TIGR03988">
    <property type="entry name" value="antisig_RsrA"/>
    <property type="match status" value="1"/>
</dbReference>
<name>A0ABV3Y290_9ACTN</name>
<dbReference type="Pfam" id="PF13490">
    <property type="entry name" value="zf-HC2"/>
    <property type="match status" value="1"/>
</dbReference>
<proteinExistence type="predicted"/>
<gene>
    <name evidence="2" type="primary">rsrA</name>
    <name evidence="2" type="ORF">AB6A68_07485</name>
</gene>
<dbReference type="InterPro" id="IPR024020">
    <property type="entry name" value="Anit_sigma_mycothiol_RsrA"/>
</dbReference>
<reference evidence="2 3" key="1">
    <citation type="submission" date="2024-07" db="EMBL/GenBank/DDBJ databases">
        <title>Draft Genome Sequence of Ferrimicrobium acidiphilum Strain YE2023, Isolated from a Pulp of Bioleach Reactor.</title>
        <authorList>
            <person name="Elkina Y.A."/>
            <person name="Bulaeva A.G."/>
            <person name="Beletsky A.V."/>
            <person name="Mardanov A.V."/>
        </authorList>
    </citation>
    <scope>NUCLEOTIDE SEQUENCE [LARGE SCALE GENOMIC DNA]</scope>
    <source>
        <strain evidence="2 3">YE2023</strain>
    </source>
</reference>
<dbReference type="InterPro" id="IPR027383">
    <property type="entry name" value="Znf_put"/>
</dbReference>
<feature type="domain" description="Putative zinc-finger" evidence="1">
    <location>
        <begin position="16"/>
        <end position="49"/>
    </location>
</feature>
<dbReference type="RefSeq" id="WP_276944026.1">
    <property type="nucleotide sequence ID" value="NZ_DAHZRB010000102.1"/>
</dbReference>
<dbReference type="Proteomes" id="UP001560267">
    <property type="component" value="Unassembled WGS sequence"/>
</dbReference>